<comment type="caution">
    <text evidence="3">The sequence shown here is derived from an EMBL/GenBank/DDBJ whole genome shotgun (WGS) entry which is preliminary data.</text>
</comment>
<dbReference type="EMBL" id="CABFNQ020000747">
    <property type="protein sequence ID" value="CAH0033254.1"/>
    <property type="molecule type" value="Genomic_DNA"/>
</dbReference>
<dbReference type="SUPFAM" id="SSF56112">
    <property type="entry name" value="Protein kinase-like (PK-like)"/>
    <property type="match status" value="1"/>
</dbReference>
<keyword evidence="4" id="KW-1185">Reference proteome</keyword>
<evidence type="ECO:0000313" key="3">
    <source>
        <dbReference type="EMBL" id="CAH0033254.1"/>
    </source>
</evidence>
<evidence type="ECO:0000256" key="1">
    <source>
        <dbReference type="SAM" id="MobiDB-lite"/>
    </source>
</evidence>
<gene>
    <name evidence="3" type="ORF">CRHIZ90672A_00008615</name>
</gene>
<dbReference type="GO" id="GO:0004674">
    <property type="term" value="F:protein serine/threonine kinase activity"/>
    <property type="evidence" value="ECO:0007669"/>
    <property type="project" value="TreeGrafter"/>
</dbReference>
<dbReference type="Pfam" id="PF00069">
    <property type="entry name" value="Pkinase"/>
    <property type="match status" value="1"/>
</dbReference>
<dbReference type="GO" id="GO:0005524">
    <property type="term" value="F:ATP binding"/>
    <property type="evidence" value="ECO:0007669"/>
    <property type="project" value="InterPro"/>
</dbReference>
<dbReference type="Proteomes" id="UP000696573">
    <property type="component" value="Unassembled WGS sequence"/>
</dbReference>
<accession>A0A9N9YTG9</accession>
<feature type="domain" description="Protein kinase" evidence="2">
    <location>
        <begin position="335"/>
        <end position="625"/>
    </location>
</feature>
<sequence>MSPLEIRLKEEMDTEQESRSSSRCESHAASTCQSDGMLDLSSLGTESPVSVSRPAQARQRNEFQSPEITLYDPDGTEAREANATDYPGRFIPRSETAESETVLFVQDLGFKAASETKFPPTACPLINPPMTAGQICKSFRLGEDPRPHERDYKLTVAAVMKKKMEKMWKFTVADEGKYLPFDAFEAIFTPDIINSLLKEVFHEKTSEERARYLNDIVSIDTQKSRRRIAALLTFTNHFDRILQFVDEKIVDQHFPLTRRRHHKTVRLNNGVENMTLFKNWDTEEIDLLLLYQDKFFVPFFDLRPGSICSYDLGKSTRLPWLTCKMKKSTNNSRVYKVEIHPGHHNFNPVKKRPGRLFFALKEVVSADRRSYNDELLAYERIFAHVQKDNHLIKLLLTFKQEKRQYLMFEWADGNLKDFWERKSATEIVGGDSWMARQCIGLCGAIKRIHGLGSWDIEKKGTPALAAAAMNSKIYGRHGDIKPENILWFKSEEDKSGRLVLADLGLTRYHSSASKSKVPQADIRGYTGAYRAPEWDHKDEISQAYDIWSLGCVFLEFCIWFLEGYQQVDVFNAARQAEHKGRLANLDEDNFFNSVYGPEGITVQVKPCIDEVQQILSFFLSYFLKY</sequence>
<reference evidence="3" key="1">
    <citation type="submission" date="2021-10" db="EMBL/GenBank/DDBJ databases">
        <authorList>
            <person name="Piombo E."/>
        </authorList>
    </citation>
    <scope>NUCLEOTIDE SEQUENCE</scope>
</reference>
<protein>
    <recommendedName>
        <fullName evidence="2">Protein kinase domain-containing protein</fullName>
    </recommendedName>
</protein>
<dbReference type="PANTHER" id="PTHR24359:SF37">
    <property type="entry name" value="PROTEIN KINASE DOMAIN-CONTAINING PROTEIN"/>
    <property type="match status" value="1"/>
</dbReference>
<feature type="region of interest" description="Disordered" evidence="1">
    <location>
        <begin position="1"/>
        <end position="90"/>
    </location>
</feature>
<organism evidence="3 4">
    <name type="scientific">Clonostachys rhizophaga</name>
    <dbReference type="NCBI Taxonomy" id="160324"/>
    <lineage>
        <taxon>Eukaryota</taxon>
        <taxon>Fungi</taxon>
        <taxon>Dikarya</taxon>
        <taxon>Ascomycota</taxon>
        <taxon>Pezizomycotina</taxon>
        <taxon>Sordariomycetes</taxon>
        <taxon>Hypocreomycetidae</taxon>
        <taxon>Hypocreales</taxon>
        <taxon>Bionectriaceae</taxon>
        <taxon>Clonostachys</taxon>
    </lineage>
</organism>
<dbReference type="InterPro" id="IPR011009">
    <property type="entry name" value="Kinase-like_dom_sf"/>
</dbReference>
<feature type="compositionally biased region" description="Basic and acidic residues" evidence="1">
    <location>
        <begin position="1"/>
        <end position="26"/>
    </location>
</feature>
<evidence type="ECO:0000259" key="2">
    <source>
        <dbReference type="PROSITE" id="PS50011"/>
    </source>
</evidence>
<proteinExistence type="predicted"/>
<dbReference type="SMART" id="SM00220">
    <property type="entry name" value="S_TKc"/>
    <property type="match status" value="1"/>
</dbReference>
<dbReference type="PROSITE" id="PS50011">
    <property type="entry name" value="PROTEIN_KINASE_DOM"/>
    <property type="match status" value="1"/>
</dbReference>
<dbReference type="OrthoDB" id="1046782at2759"/>
<dbReference type="AlphaFoldDB" id="A0A9N9YTG9"/>
<name>A0A9N9YTG9_9HYPO</name>
<dbReference type="Gene3D" id="1.10.510.10">
    <property type="entry name" value="Transferase(Phosphotransferase) domain 1"/>
    <property type="match status" value="1"/>
</dbReference>
<dbReference type="InterPro" id="IPR000719">
    <property type="entry name" value="Prot_kinase_dom"/>
</dbReference>
<dbReference type="PANTHER" id="PTHR24359">
    <property type="entry name" value="SERINE/THREONINE-PROTEIN KINASE SBK1"/>
    <property type="match status" value="1"/>
</dbReference>
<evidence type="ECO:0000313" key="4">
    <source>
        <dbReference type="Proteomes" id="UP000696573"/>
    </source>
</evidence>